<dbReference type="AlphaFoldDB" id="A0A5B7ECQ3"/>
<evidence type="ECO:0000313" key="1">
    <source>
        <dbReference type="EMBL" id="MPC30743.1"/>
    </source>
</evidence>
<dbReference type="Proteomes" id="UP000324222">
    <property type="component" value="Unassembled WGS sequence"/>
</dbReference>
<accession>A0A5B7ECQ3</accession>
<keyword evidence="2" id="KW-1185">Reference proteome</keyword>
<dbReference type="EMBL" id="VSRR010002311">
    <property type="protein sequence ID" value="MPC30743.1"/>
    <property type="molecule type" value="Genomic_DNA"/>
</dbReference>
<proteinExistence type="predicted"/>
<reference evidence="1 2" key="1">
    <citation type="submission" date="2019-05" db="EMBL/GenBank/DDBJ databases">
        <title>Another draft genome of Portunus trituberculatus and its Hox gene families provides insights of decapod evolution.</title>
        <authorList>
            <person name="Jeong J.-H."/>
            <person name="Song I."/>
            <person name="Kim S."/>
            <person name="Choi T."/>
            <person name="Kim D."/>
            <person name="Ryu S."/>
            <person name="Kim W."/>
        </authorList>
    </citation>
    <scope>NUCLEOTIDE SEQUENCE [LARGE SCALE GENOMIC DNA]</scope>
    <source>
        <tissue evidence="1">Muscle</tissue>
    </source>
</reference>
<comment type="caution">
    <text evidence="1">The sequence shown here is derived from an EMBL/GenBank/DDBJ whole genome shotgun (WGS) entry which is preliminary data.</text>
</comment>
<protein>
    <submittedName>
        <fullName evidence="1">Uncharacterized protein</fullName>
    </submittedName>
</protein>
<name>A0A5B7ECQ3_PORTR</name>
<sequence>MLVEVSYYGNILTVVGRHDAIQVINEVGINSALEGEDLVSLPQDNIYQGFKRVKGSRRTKQGSGGESTVGEEG</sequence>
<organism evidence="1 2">
    <name type="scientific">Portunus trituberculatus</name>
    <name type="common">Swimming crab</name>
    <name type="synonym">Neptunus trituberculatus</name>
    <dbReference type="NCBI Taxonomy" id="210409"/>
    <lineage>
        <taxon>Eukaryota</taxon>
        <taxon>Metazoa</taxon>
        <taxon>Ecdysozoa</taxon>
        <taxon>Arthropoda</taxon>
        <taxon>Crustacea</taxon>
        <taxon>Multicrustacea</taxon>
        <taxon>Malacostraca</taxon>
        <taxon>Eumalacostraca</taxon>
        <taxon>Eucarida</taxon>
        <taxon>Decapoda</taxon>
        <taxon>Pleocyemata</taxon>
        <taxon>Brachyura</taxon>
        <taxon>Eubrachyura</taxon>
        <taxon>Portunoidea</taxon>
        <taxon>Portunidae</taxon>
        <taxon>Portuninae</taxon>
        <taxon>Portunus</taxon>
    </lineage>
</organism>
<evidence type="ECO:0000313" key="2">
    <source>
        <dbReference type="Proteomes" id="UP000324222"/>
    </source>
</evidence>
<gene>
    <name evidence="1" type="ORF">E2C01_024012</name>
</gene>